<feature type="compositionally biased region" description="Low complexity" evidence="1">
    <location>
        <begin position="211"/>
        <end position="225"/>
    </location>
</feature>
<organism evidence="2 3">
    <name type="scientific">Psychrobacter halodurans</name>
    <dbReference type="NCBI Taxonomy" id="2818439"/>
    <lineage>
        <taxon>Bacteria</taxon>
        <taxon>Pseudomonadati</taxon>
        <taxon>Pseudomonadota</taxon>
        <taxon>Gammaproteobacteria</taxon>
        <taxon>Moraxellales</taxon>
        <taxon>Moraxellaceae</taxon>
        <taxon>Psychrobacter</taxon>
    </lineage>
</organism>
<dbReference type="AlphaFoldDB" id="A0AAW4IPL1"/>
<protein>
    <submittedName>
        <fullName evidence="2">DUF4442 domain-containing protein</fullName>
    </submittedName>
</protein>
<keyword evidence="3" id="KW-1185">Reference proteome</keyword>
<gene>
    <name evidence="2" type="ORF">J3491_07585</name>
</gene>
<dbReference type="InterPro" id="IPR027961">
    <property type="entry name" value="DUF4442"/>
</dbReference>
<evidence type="ECO:0000256" key="1">
    <source>
        <dbReference type="SAM" id="MobiDB-lite"/>
    </source>
</evidence>
<accession>A0AAW4IPL1</accession>
<sequence length="261" mass="27891">MSGLLKKLPTKLTNKLPAKVADSTRSPVEPPNSTLKPVSNQFTKLLSVTKYLPASARSSILSKAFGKVVPYVGTTGVYYETVEPNQVAVSLNNTKAVQNHIGSIHAVAITLLAETATGFILGLNLPSDRVLLIKSYSVDFYRPIKKGQIAAIATLSDEQRLTILNTPKGEMVIPCVIHDRESDSERDPIVAEMTWAWIPKSELEARRQGKANAQTAASADAALADAGDDHQTDDAQPASQLSDTTSAQDSSAATTDMAKST</sequence>
<dbReference type="EMBL" id="JAGBKN010000013">
    <property type="protein sequence ID" value="MBO1517195.1"/>
    <property type="molecule type" value="Genomic_DNA"/>
</dbReference>
<evidence type="ECO:0000313" key="3">
    <source>
        <dbReference type="Proteomes" id="UP000664161"/>
    </source>
</evidence>
<feature type="compositionally biased region" description="Low complexity" evidence="1">
    <location>
        <begin position="242"/>
        <end position="261"/>
    </location>
</feature>
<dbReference type="Proteomes" id="UP000664161">
    <property type="component" value="Unassembled WGS sequence"/>
</dbReference>
<dbReference type="RefSeq" id="WP_207969716.1">
    <property type="nucleotide sequence ID" value="NZ_JAGBKN010000013.1"/>
</dbReference>
<evidence type="ECO:0000313" key="2">
    <source>
        <dbReference type="EMBL" id="MBO1517195.1"/>
    </source>
</evidence>
<proteinExistence type="predicted"/>
<dbReference type="Gene3D" id="3.10.129.10">
    <property type="entry name" value="Hotdog Thioesterase"/>
    <property type="match status" value="1"/>
</dbReference>
<feature type="region of interest" description="Disordered" evidence="1">
    <location>
        <begin position="207"/>
        <end position="261"/>
    </location>
</feature>
<dbReference type="CDD" id="cd03443">
    <property type="entry name" value="PaaI_thioesterase"/>
    <property type="match status" value="1"/>
</dbReference>
<dbReference type="SUPFAM" id="SSF54637">
    <property type="entry name" value="Thioesterase/thiol ester dehydrase-isomerase"/>
    <property type="match status" value="1"/>
</dbReference>
<comment type="caution">
    <text evidence="2">The sequence shown here is derived from an EMBL/GenBank/DDBJ whole genome shotgun (WGS) entry which is preliminary data.</text>
</comment>
<name>A0AAW4IPL1_9GAMM</name>
<reference evidence="2 3" key="1">
    <citation type="submission" date="2021-03" db="EMBL/GenBank/DDBJ databases">
        <authorList>
            <person name="Shang D.-D."/>
            <person name="Du Z.-J."/>
            <person name="Chen G.-J."/>
        </authorList>
    </citation>
    <scope>NUCLEOTIDE SEQUENCE [LARGE SCALE GENOMIC DNA]</scope>
    <source>
        <strain evidence="2 3">F2608</strain>
    </source>
</reference>
<dbReference type="InterPro" id="IPR029069">
    <property type="entry name" value="HotDog_dom_sf"/>
</dbReference>
<dbReference type="Pfam" id="PF14539">
    <property type="entry name" value="DUF4442"/>
    <property type="match status" value="1"/>
</dbReference>